<protein>
    <submittedName>
        <fullName evidence="1">Uncharacterized protein</fullName>
    </submittedName>
</protein>
<organism evidence="1 2">
    <name type="scientific">Armillaria tabescens</name>
    <name type="common">Ringless honey mushroom</name>
    <name type="synonym">Agaricus tabescens</name>
    <dbReference type="NCBI Taxonomy" id="1929756"/>
    <lineage>
        <taxon>Eukaryota</taxon>
        <taxon>Fungi</taxon>
        <taxon>Dikarya</taxon>
        <taxon>Basidiomycota</taxon>
        <taxon>Agaricomycotina</taxon>
        <taxon>Agaricomycetes</taxon>
        <taxon>Agaricomycetidae</taxon>
        <taxon>Agaricales</taxon>
        <taxon>Marasmiineae</taxon>
        <taxon>Physalacriaceae</taxon>
        <taxon>Desarmillaria</taxon>
    </lineage>
</organism>
<dbReference type="EMBL" id="JAUEPS010000032">
    <property type="protein sequence ID" value="KAK0452024.1"/>
    <property type="molecule type" value="Genomic_DNA"/>
</dbReference>
<name>A0AA39K048_ARMTA</name>
<dbReference type="RefSeq" id="XP_060327858.1">
    <property type="nucleotide sequence ID" value="XM_060469897.1"/>
</dbReference>
<dbReference type="Proteomes" id="UP001175211">
    <property type="component" value="Unassembled WGS sequence"/>
</dbReference>
<gene>
    <name evidence="1" type="ORF">EV420DRAFT_1482362</name>
</gene>
<dbReference type="InterPro" id="IPR012337">
    <property type="entry name" value="RNaseH-like_sf"/>
</dbReference>
<reference evidence="1" key="1">
    <citation type="submission" date="2023-06" db="EMBL/GenBank/DDBJ databases">
        <authorList>
            <consortium name="Lawrence Berkeley National Laboratory"/>
            <person name="Ahrendt S."/>
            <person name="Sahu N."/>
            <person name="Indic B."/>
            <person name="Wong-Bajracharya J."/>
            <person name="Merenyi Z."/>
            <person name="Ke H.-M."/>
            <person name="Monk M."/>
            <person name="Kocsube S."/>
            <person name="Drula E."/>
            <person name="Lipzen A."/>
            <person name="Balint B."/>
            <person name="Henrissat B."/>
            <person name="Andreopoulos B."/>
            <person name="Martin F.M."/>
            <person name="Harder C.B."/>
            <person name="Rigling D."/>
            <person name="Ford K.L."/>
            <person name="Foster G.D."/>
            <person name="Pangilinan J."/>
            <person name="Papanicolaou A."/>
            <person name="Barry K."/>
            <person name="LaButti K."/>
            <person name="Viragh M."/>
            <person name="Koriabine M."/>
            <person name="Yan M."/>
            <person name="Riley R."/>
            <person name="Champramary S."/>
            <person name="Plett K.L."/>
            <person name="Tsai I.J."/>
            <person name="Slot J."/>
            <person name="Sipos G."/>
            <person name="Plett J."/>
            <person name="Nagy L.G."/>
            <person name="Grigoriev I.V."/>
        </authorList>
    </citation>
    <scope>NUCLEOTIDE SEQUENCE</scope>
    <source>
        <strain evidence="1">CCBAS 213</strain>
    </source>
</reference>
<dbReference type="SUPFAM" id="SSF53098">
    <property type="entry name" value="Ribonuclease H-like"/>
    <property type="match status" value="1"/>
</dbReference>
<proteinExistence type="predicted"/>
<accession>A0AA39K048</accession>
<sequence length="316" mass="36357">MTDGYFAVTGHWIEEVAEQEWKLQSALLGFVCLNNSHNGLRLGQALYKVVARYGIQHKIWHIPLPNERRNFVRFSIKMDKVNMFVYDIGIMEKDLQKLSPEEWAHVELMLKILAAPNKMQQAFSSDHSPSLHQVLPALEALHKSWTWCLAIVKYSDFWPALEAGLEKVAEYNDQTGESDAYVMAMYHLQYSIHLVKRVIFASTGVRSFFKVFSNWPRRLFDLVSSVKYHERYIEMYSDVGSSSAAASSLRKKKRLGETRVDVDDVAGLLSDEEEEENYRPSMVTADSWLQDFDGYLNSTDVLAQWRSLSHLGLTCC</sequence>
<keyword evidence="2" id="KW-1185">Reference proteome</keyword>
<dbReference type="GeneID" id="85353445"/>
<evidence type="ECO:0000313" key="1">
    <source>
        <dbReference type="EMBL" id="KAK0452024.1"/>
    </source>
</evidence>
<comment type="caution">
    <text evidence="1">The sequence shown here is derived from an EMBL/GenBank/DDBJ whole genome shotgun (WGS) entry which is preliminary data.</text>
</comment>
<dbReference type="AlphaFoldDB" id="A0AA39K048"/>
<evidence type="ECO:0000313" key="2">
    <source>
        <dbReference type="Proteomes" id="UP001175211"/>
    </source>
</evidence>